<gene>
    <name evidence="3" type="ORF">SEMRO_1519_G279310.1</name>
</gene>
<reference evidence="3" key="1">
    <citation type="submission" date="2020-06" db="EMBL/GenBank/DDBJ databases">
        <authorList>
            <consortium name="Plant Systems Biology data submission"/>
        </authorList>
    </citation>
    <scope>NUCLEOTIDE SEQUENCE</scope>
    <source>
        <strain evidence="3">D6</strain>
    </source>
</reference>
<evidence type="ECO:0000313" key="4">
    <source>
        <dbReference type="Proteomes" id="UP001153069"/>
    </source>
</evidence>
<dbReference type="AlphaFoldDB" id="A0A9N8ET85"/>
<evidence type="ECO:0000256" key="1">
    <source>
        <dbReference type="SAM" id="MobiDB-lite"/>
    </source>
</evidence>
<feature type="compositionally biased region" description="Polar residues" evidence="1">
    <location>
        <begin position="78"/>
        <end position="88"/>
    </location>
</feature>
<protein>
    <submittedName>
        <fullName evidence="3">Uncharacterized protein</fullName>
    </submittedName>
</protein>
<organism evidence="3 4">
    <name type="scientific">Seminavis robusta</name>
    <dbReference type="NCBI Taxonomy" id="568900"/>
    <lineage>
        <taxon>Eukaryota</taxon>
        <taxon>Sar</taxon>
        <taxon>Stramenopiles</taxon>
        <taxon>Ochrophyta</taxon>
        <taxon>Bacillariophyta</taxon>
        <taxon>Bacillariophyceae</taxon>
        <taxon>Bacillariophycidae</taxon>
        <taxon>Naviculales</taxon>
        <taxon>Naviculaceae</taxon>
        <taxon>Seminavis</taxon>
    </lineage>
</organism>
<dbReference type="Proteomes" id="UP001153069">
    <property type="component" value="Unassembled WGS sequence"/>
</dbReference>
<feature type="chain" id="PRO_5040315083" evidence="2">
    <location>
        <begin position="23"/>
        <end position="121"/>
    </location>
</feature>
<proteinExistence type="predicted"/>
<keyword evidence="4" id="KW-1185">Reference proteome</keyword>
<feature type="region of interest" description="Disordered" evidence="1">
    <location>
        <begin position="70"/>
        <end position="109"/>
    </location>
</feature>
<feature type="signal peptide" evidence="2">
    <location>
        <begin position="1"/>
        <end position="22"/>
    </location>
</feature>
<dbReference type="EMBL" id="CAICTM010001517">
    <property type="protein sequence ID" value="CAB9524300.1"/>
    <property type="molecule type" value="Genomic_DNA"/>
</dbReference>
<accession>A0A9N8ET85</accession>
<keyword evidence="2" id="KW-0732">Signal</keyword>
<sequence>MMQYYRQIILFLLLVVFQSTQAFHEEPSESVRRHLATISEEDVIVMQAEMAWGAQEMKRYKTLRGDWPVRSSLAGPGDSNNKAQQQSHDNGDSTLFRGGSSQQQESGEPHHDYWNYLVSMF</sequence>
<comment type="caution">
    <text evidence="3">The sequence shown here is derived from an EMBL/GenBank/DDBJ whole genome shotgun (WGS) entry which is preliminary data.</text>
</comment>
<evidence type="ECO:0000313" key="3">
    <source>
        <dbReference type="EMBL" id="CAB9524300.1"/>
    </source>
</evidence>
<evidence type="ECO:0000256" key="2">
    <source>
        <dbReference type="SAM" id="SignalP"/>
    </source>
</evidence>
<name>A0A9N8ET85_9STRA</name>